<feature type="compositionally biased region" description="Polar residues" evidence="2">
    <location>
        <begin position="448"/>
        <end position="462"/>
    </location>
</feature>
<keyword evidence="1" id="KW-0862">Zinc</keyword>
<feature type="compositionally biased region" description="Low complexity" evidence="2">
    <location>
        <begin position="233"/>
        <end position="246"/>
    </location>
</feature>
<feature type="compositionally biased region" description="Polar residues" evidence="2">
    <location>
        <begin position="1"/>
        <end position="21"/>
    </location>
</feature>
<dbReference type="PROSITE" id="PS50157">
    <property type="entry name" value="ZINC_FINGER_C2H2_2"/>
    <property type="match status" value="1"/>
</dbReference>
<reference evidence="4 5" key="1">
    <citation type="submission" date="2017-12" db="EMBL/GenBank/DDBJ databases">
        <title>Comparative genomics of Botrytis spp.</title>
        <authorList>
            <person name="Valero-Jimenez C.A."/>
            <person name="Tapia P."/>
            <person name="Veloso J."/>
            <person name="Silva-Moreno E."/>
            <person name="Staats M."/>
            <person name="Valdes J.H."/>
            <person name="Van Kan J.A.L."/>
        </authorList>
    </citation>
    <scope>NUCLEOTIDE SEQUENCE [LARGE SCALE GENOMIC DNA]</scope>
    <source>
        <strain evidence="4 5">MUCL435</strain>
    </source>
</reference>
<dbReference type="GO" id="GO:0006355">
    <property type="term" value="P:regulation of DNA-templated transcription"/>
    <property type="evidence" value="ECO:0007669"/>
    <property type="project" value="InterPro"/>
</dbReference>
<gene>
    <name evidence="4" type="ORF">BGAL_0143g00010</name>
</gene>
<evidence type="ECO:0000256" key="1">
    <source>
        <dbReference type="PROSITE-ProRule" id="PRU00042"/>
    </source>
</evidence>
<feature type="compositionally biased region" description="Polar residues" evidence="2">
    <location>
        <begin position="410"/>
        <end position="435"/>
    </location>
</feature>
<name>A0A4S8QYU3_9HELO</name>
<keyword evidence="5" id="KW-1185">Reference proteome</keyword>
<evidence type="ECO:0000313" key="4">
    <source>
        <dbReference type="EMBL" id="THV50603.1"/>
    </source>
</evidence>
<dbReference type="EMBL" id="PQXL01000143">
    <property type="protein sequence ID" value="THV50603.1"/>
    <property type="molecule type" value="Genomic_DNA"/>
</dbReference>
<feature type="compositionally biased region" description="Low complexity" evidence="2">
    <location>
        <begin position="135"/>
        <end position="144"/>
    </location>
</feature>
<feature type="compositionally biased region" description="Polar residues" evidence="2">
    <location>
        <begin position="97"/>
        <end position="109"/>
    </location>
</feature>
<feature type="region of interest" description="Disordered" evidence="2">
    <location>
        <begin position="1"/>
        <end position="276"/>
    </location>
</feature>
<dbReference type="Proteomes" id="UP000308671">
    <property type="component" value="Unassembled WGS sequence"/>
</dbReference>
<dbReference type="Gene3D" id="3.30.160.60">
    <property type="entry name" value="Classic Zinc Finger"/>
    <property type="match status" value="1"/>
</dbReference>
<comment type="caution">
    <text evidence="4">The sequence shown here is derived from an EMBL/GenBank/DDBJ whole genome shotgun (WGS) entry which is preliminary data.</text>
</comment>
<keyword evidence="1" id="KW-0863">Zinc-finger</keyword>
<evidence type="ECO:0000313" key="5">
    <source>
        <dbReference type="Proteomes" id="UP000308671"/>
    </source>
</evidence>
<dbReference type="InterPro" id="IPR013087">
    <property type="entry name" value="Znf_C2H2_type"/>
</dbReference>
<feature type="compositionally biased region" description="Basic and acidic residues" evidence="2">
    <location>
        <begin position="352"/>
        <end position="367"/>
    </location>
</feature>
<accession>A0A4S8QYU3</accession>
<feature type="compositionally biased region" description="Low complexity" evidence="2">
    <location>
        <begin position="259"/>
        <end position="271"/>
    </location>
</feature>
<evidence type="ECO:0000256" key="2">
    <source>
        <dbReference type="SAM" id="MobiDB-lite"/>
    </source>
</evidence>
<feature type="compositionally biased region" description="Polar residues" evidence="2">
    <location>
        <begin position="211"/>
        <end position="220"/>
    </location>
</feature>
<sequence length="468" mass="51052">MSLASTQHPFNSTLPATSTNDIESKNPPDETEANISTIIGAYTNGQKHTSMERGSTAYTQSGLQTPYPHAFTDAQSEESPADNTSAAQYPPQHQDVRSNQYSTTATPTSEYGAAYPPSSARSANFDHLQHRAHYSGNNSNSSGGMAQPTSPSIPLQDGRSTHQTSQIKSDQDVPIDPSIAASSPTYPPYNPQHATYSAQEQMHHPYPPTHSGGSMYSQPRPNWHGYADPSAPNPNVANHPNHPNVATHPSGMVPTPYTSASPQAQSLPASAGRPSQDARLPQIYSFVPIPGSSQQKRPRRRFEEIERMYKCGHQGCEKAYGTLNHLNAHVTMQSHGNKRTPEEFKEIRKEWKARKKEEEQQRKEQEVARAGGAPTVPEAHPEAGSAAYSRSTVQLPPISNPIGYQPGAQVPNQYQQSQAPASSVQHLQGYGNAQPNMDHYTGYPASPYGSSSHMYSHQSNPAQAKYEH</sequence>
<dbReference type="AlphaFoldDB" id="A0A4S8QYU3"/>
<dbReference type="PANTHER" id="PTHR36167:SF3">
    <property type="entry name" value="C2H2 FINGER DOMAIN TRANSCRIPTION FACTOR (EUROFUNG)-RELATED"/>
    <property type="match status" value="1"/>
</dbReference>
<dbReference type="GO" id="GO:0008270">
    <property type="term" value="F:zinc ion binding"/>
    <property type="evidence" value="ECO:0007669"/>
    <property type="project" value="UniProtKB-KW"/>
</dbReference>
<proteinExistence type="predicted"/>
<keyword evidence="1" id="KW-0479">Metal-binding</keyword>
<dbReference type="InterPro" id="IPR039327">
    <property type="entry name" value="CON7-like"/>
</dbReference>
<feature type="region of interest" description="Disordered" evidence="2">
    <location>
        <begin position="352"/>
        <end position="468"/>
    </location>
</feature>
<feature type="domain" description="C2H2-type" evidence="3">
    <location>
        <begin position="309"/>
        <end position="340"/>
    </location>
</feature>
<dbReference type="PROSITE" id="PS00028">
    <property type="entry name" value="ZINC_FINGER_C2H2_1"/>
    <property type="match status" value="1"/>
</dbReference>
<dbReference type="OrthoDB" id="1939603at2759"/>
<dbReference type="PANTHER" id="PTHR36167">
    <property type="entry name" value="C2H2 FINGER DOMAIN TRANSCRIPTION FACTOR (EUROFUNG)-RELATED"/>
    <property type="match status" value="1"/>
</dbReference>
<organism evidence="4 5">
    <name type="scientific">Botrytis galanthina</name>
    <dbReference type="NCBI Taxonomy" id="278940"/>
    <lineage>
        <taxon>Eukaryota</taxon>
        <taxon>Fungi</taxon>
        <taxon>Dikarya</taxon>
        <taxon>Ascomycota</taxon>
        <taxon>Pezizomycotina</taxon>
        <taxon>Leotiomycetes</taxon>
        <taxon>Helotiales</taxon>
        <taxon>Sclerotiniaceae</taxon>
        <taxon>Botrytis</taxon>
    </lineage>
</organism>
<evidence type="ECO:0000259" key="3">
    <source>
        <dbReference type="PROSITE" id="PS50157"/>
    </source>
</evidence>
<protein>
    <recommendedName>
        <fullName evidence="3">C2H2-type domain-containing protein</fullName>
    </recommendedName>
</protein>
<feature type="compositionally biased region" description="Polar residues" evidence="2">
    <location>
        <begin position="33"/>
        <end position="64"/>
    </location>
</feature>